<organism evidence="1 2">
    <name type="scientific">Kinneretia aquatilis</name>
    <dbReference type="NCBI Taxonomy" id="2070761"/>
    <lineage>
        <taxon>Bacteria</taxon>
        <taxon>Pseudomonadati</taxon>
        <taxon>Pseudomonadota</taxon>
        <taxon>Betaproteobacteria</taxon>
        <taxon>Burkholderiales</taxon>
        <taxon>Sphaerotilaceae</taxon>
        <taxon>Roseateles</taxon>
    </lineage>
</organism>
<dbReference type="InterPro" id="IPR006175">
    <property type="entry name" value="YjgF/YER057c/UK114"/>
</dbReference>
<proteinExistence type="predicted"/>
<dbReference type="EMBL" id="POSP01000004">
    <property type="protein sequence ID" value="PND36222.1"/>
    <property type="molecule type" value="Genomic_DNA"/>
</dbReference>
<dbReference type="RefSeq" id="WP_102769997.1">
    <property type="nucleotide sequence ID" value="NZ_POSP01000004.1"/>
</dbReference>
<accession>A0A2N8KS22</accession>
<dbReference type="AlphaFoldDB" id="A0A2N8KS22"/>
<dbReference type="PANTHER" id="PTHR43857">
    <property type="entry name" value="BLR7761 PROTEIN"/>
    <property type="match status" value="1"/>
</dbReference>
<protein>
    <submittedName>
        <fullName evidence="1">Enamine deaminase RidA</fullName>
    </submittedName>
</protein>
<dbReference type="InterPro" id="IPR035959">
    <property type="entry name" value="RutC-like_sf"/>
</dbReference>
<dbReference type="Gene3D" id="3.30.1330.40">
    <property type="entry name" value="RutC-like"/>
    <property type="match status" value="1"/>
</dbReference>
<dbReference type="PANTHER" id="PTHR43857:SF1">
    <property type="entry name" value="YJGH FAMILY PROTEIN"/>
    <property type="match status" value="1"/>
</dbReference>
<reference evidence="1 2" key="1">
    <citation type="submission" date="2018-01" db="EMBL/GenBank/DDBJ databases">
        <title>Draft genome sequence of Paucibacter aquatile CR182 isolated from freshwater of the Nakdong River.</title>
        <authorList>
            <person name="Choi A."/>
            <person name="Chung E.J."/>
        </authorList>
    </citation>
    <scope>NUCLEOTIDE SEQUENCE [LARGE SCALE GENOMIC DNA]</scope>
    <source>
        <strain evidence="1 2">CR182</strain>
    </source>
</reference>
<comment type="caution">
    <text evidence="1">The sequence shown here is derived from an EMBL/GenBank/DDBJ whole genome shotgun (WGS) entry which is preliminary data.</text>
</comment>
<dbReference type="SUPFAM" id="SSF55298">
    <property type="entry name" value="YjgF-like"/>
    <property type="match status" value="1"/>
</dbReference>
<keyword evidence="2" id="KW-1185">Reference proteome</keyword>
<name>A0A2N8KS22_9BURK</name>
<sequence length="142" mass="15499">MSSTPQGSIADHKQILQPAGWAAPRGYANGVAATGRQVFVAGQIGWNAQCQFESDDFIAQVRQSLINIKAVLAEAGATPAHITRMTWYLLDKREYLARGREVGQAYREVLGHEYQIAMSAVQVAGLMEDRAKVEIEVTAVIP</sequence>
<gene>
    <name evidence="1" type="ORF">C1O66_21160</name>
</gene>
<dbReference type="CDD" id="cd00448">
    <property type="entry name" value="YjgF_YER057c_UK114_family"/>
    <property type="match status" value="1"/>
</dbReference>
<dbReference type="OrthoDB" id="9803101at2"/>
<dbReference type="Pfam" id="PF01042">
    <property type="entry name" value="Ribonuc_L-PSP"/>
    <property type="match status" value="1"/>
</dbReference>
<evidence type="ECO:0000313" key="2">
    <source>
        <dbReference type="Proteomes" id="UP000235916"/>
    </source>
</evidence>
<evidence type="ECO:0000313" key="1">
    <source>
        <dbReference type="EMBL" id="PND36222.1"/>
    </source>
</evidence>
<dbReference type="Proteomes" id="UP000235916">
    <property type="component" value="Unassembled WGS sequence"/>
</dbReference>